<dbReference type="InterPro" id="IPR006108">
    <property type="entry name" value="3HC_DH_C"/>
</dbReference>
<dbReference type="Gene3D" id="1.10.1040.10">
    <property type="entry name" value="N-(1-d-carboxylethyl)-l-norvaline Dehydrogenase, domain 2"/>
    <property type="match status" value="1"/>
</dbReference>
<dbReference type="InterPro" id="IPR036291">
    <property type="entry name" value="NAD(P)-bd_dom_sf"/>
</dbReference>
<dbReference type="OrthoDB" id="5958943at2759"/>
<protein>
    <submittedName>
        <fullName evidence="5">3-hydroxyacyl-CoA dehydrogenase-like protein</fullName>
    </submittedName>
</protein>
<keyword evidence="1" id="KW-0560">Oxidoreductase</keyword>
<dbReference type="SUPFAM" id="SSF101898">
    <property type="entry name" value="NHL repeat"/>
    <property type="match status" value="1"/>
</dbReference>
<feature type="region of interest" description="Disordered" evidence="2">
    <location>
        <begin position="284"/>
        <end position="306"/>
    </location>
</feature>
<dbReference type="InterPro" id="IPR008927">
    <property type="entry name" value="6-PGluconate_DH-like_C_sf"/>
</dbReference>
<dbReference type="GO" id="GO:0006631">
    <property type="term" value="P:fatty acid metabolic process"/>
    <property type="evidence" value="ECO:0007669"/>
    <property type="project" value="InterPro"/>
</dbReference>
<dbReference type="RefSeq" id="XP_013424979.1">
    <property type="nucleotide sequence ID" value="XM_013569525.1"/>
</dbReference>
<dbReference type="PROSITE" id="PS51120">
    <property type="entry name" value="LDLRB"/>
    <property type="match status" value="1"/>
</dbReference>
<dbReference type="GeneID" id="25417317"/>
<evidence type="ECO:0000313" key="6">
    <source>
        <dbReference type="Proteomes" id="UP000027730"/>
    </source>
</evidence>
<feature type="domain" description="3-hydroxyacyl-CoA dehydrogenase C-terminal" evidence="3">
    <location>
        <begin position="191"/>
        <end position="286"/>
    </location>
</feature>
<sequence length="616" mass="68309">MLELSVEAIQGRPVAVLGGGVLGRRIACTWAAAGYTVHIRDPSLEQRNSAIHYVEQNVTSYAKAISNSTPGKAVAFEDLEPAVKDAWTVIEAVPEKLQLKIDTFAQLARSTTKDCLLASNSSSYKSGEMLEKVDEDTKRRILNTHYMMPPDNRIVELMTDGFTDEAVIPFYVERLKECGMSPIVARKESTGFVFNRIWAAIKRECLTVLSEGVSTTEELDRVWVEMFSGGKAGPCFMMDAVGLDTVAFIEQHYVKERGLPTKDTVDFLQSNYIDKGALGGKSGKGGLYPAGHTTKSSGEESSHHDNLHSPTLYYLDLGMNSKEEVMHAGKIVAQSASGTEPKTLVSNLTLPDGLDISIKDNRIYWTNMGIPSENDGSIQSCKLDGTDIKDIVRRGDVHTPKQLIVDQENNKLYFCDREGLRVMRCNLDGSSQETLVQTGDWKIKEETQDSLRWCVGICVDNKRGHFYWTQKGASKAGKGKIYRASLRMPAGQDATSRTDIETVLTGLPEPIDLELDEEAGKLYWTDRGDPPMGNTINSLDLNDITHVEDASDNPTYNVLARNMHEAIGIKLDKKNQHIYATDMGGFVYRFDMDGQNKKRIVDAEERAFSGITLAYV</sequence>
<dbReference type="HOGENOM" id="CLU_031652_0_0_1"/>
<dbReference type="PANTHER" id="PTHR48075">
    <property type="entry name" value="3-HYDROXYACYL-COA DEHYDROGENASE FAMILY PROTEIN"/>
    <property type="match status" value="1"/>
</dbReference>
<evidence type="ECO:0000256" key="1">
    <source>
        <dbReference type="ARBA" id="ARBA00023002"/>
    </source>
</evidence>
<dbReference type="Pfam" id="PF00725">
    <property type="entry name" value="3HCDH"/>
    <property type="match status" value="1"/>
</dbReference>
<dbReference type="InterPro" id="IPR006176">
    <property type="entry name" value="3-OHacyl-CoA_DH_NAD-bd"/>
</dbReference>
<dbReference type="AlphaFoldDB" id="A0A074WLQ9"/>
<dbReference type="Pfam" id="PF02737">
    <property type="entry name" value="3HCDH_N"/>
    <property type="match status" value="1"/>
</dbReference>
<dbReference type="SMART" id="SM00135">
    <property type="entry name" value="LY"/>
    <property type="match status" value="3"/>
</dbReference>
<reference evidence="5 6" key="1">
    <citation type="journal article" date="2014" name="BMC Genomics">
        <title>Genome sequencing of four Aureobasidium pullulans varieties: biotechnological potential, stress tolerance, and description of new species.</title>
        <authorList>
            <person name="Gostin Ar C."/>
            <person name="Ohm R.A."/>
            <person name="Kogej T."/>
            <person name="Sonjak S."/>
            <person name="Turk M."/>
            <person name="Zajc J."/>
            <person name="Zalar P."/>
            <person name="Grube M."/>
            <person name="Sun H."/>
            <person name="Han J."/>
            <person name="Sharma A."/>
            <person name="Chiniquy J."/>
            <person name="Ngan C.Y."/>
            <person name="Lipzen A."/>
            <person name="Barry K."/>
            <person name="Grigoriev I.V."/>
            <person name="Gunde-Cimerman N."/>
        </authorList>
    </citation>
    <scope>NUCLEOTIDE SEQUENCE [LARGE SCALE GENOMIC DNA]</scope>
    <source>
        <strain evidence="5 6">CBS 147.97</strain>
    </source>
</reference>
<evidence type="ECO:0000259" key="3">
    <source>
        <dbReference type="Pfam" id="PF00725"/>
    </source>
</evidence>
<organism evidence="5 6">
    <name type="scientific">Aureobasidium namibiae CBS 147.97</name>
    <dbReference type="NCBI Taxonomy" id="1043004"/>
    <lineage>
        <taxon>Eukaryota</taxon>
        <taxon>Fungi</taxon>
        <taxon>Dikarya</taxon>
        <taxon>Ascomycota</taxon>
        <taxon>Pezizomycotina</taxon>
        <taxon>Dothideomycetes</taxon>
        <taxon>Dothideomycetidae</taxon>
        <taxon>Dothideales</taxon>
        <taxon>Saccotheciaceae</taxon>
        <taxon>Aureobasidium</taxon>
    </lineage>
</organism>
<dbReference type="Proteomes" id="UP000027730">
    <property type="component" value="Unassembled WGS sequence"/>
</dbReference>
<name>A0A074WLQ9_9PEZI</name>
<accession>A0A074WLQ9</accession>
<dbReference type="GO" id="GO:0016616">
    <property type="term" value="F:oxidoreductase activity, acting on the CH-OH group of donors, NAD or NADP as acceptor"/>
    <property type="evidence" value="ECO:0007669"/>
    <property type="project" value="InterPro"/>
</dbReference>
<dbReference type="PANTHER" id="PTHR48075:SF3">
    <property type="entry name" value="3-HYDROXYACYL-COA DEHYDROGENASE"/>
    <property type="match status" value="1"/>
</dbReference>
<dbReference type="InterPro" id="IPR013328">
    <property type="entry name" value="6PGD_dom2"/>
</dbReference>
<evidence type="ECO:0000313" key="5">
    <source>
        <dbReference type="EMBL" id="KEQ70707.1"/>
    </source>
</evidence>
<dbReference type="Gene3D" id="3.40.50.720">
    <property type="entry name" value="NAD(P)-binding Rossmann-like Domain"/>
    <property type="match status" value="1"/>
</dbReference>
<dbReference type="InterPro" id="IPR011042">
    <property type="entry name" value="6-blade_b-propeller_TolB-like"/>
</dbReference>
<dbReference type="GO" id="GO:0070403">
    <property type="term" value="F:NAD+ binding"/>
    <property type="evidence" value="ECO:0007669"/>
    <property type="project" value="InterPro"/>
</dbReference>
<feature type="compositionally biased region" description="Basic and acidic residues" evidence="2">
    <location>
        <begin position="297"/>
        <end position="306"/>
    </location>
</feature>
<evidence type="ECO:0000256" key="2">
    <source>
        <dbReference type="SAM" id="MobiDB-lite"/>
    </source>
</evidence>
<dbReference type="SUPFAM" id="SSF51735">
    <property type="entry name" value="NAD(P)-binding Rossmann-fold domains"/>
    <property type="match status" value="1"/>
</dbReference>
<dbReference type="InterPro" id="IPR000033">
    <property type="entry name" value="LDLR_classB_rpt"/>
</dbReference>
<gene>
    <name evidence="5" type="ORF">M436DRAFT_84279</name>
</gene>
<keyword evidence="6" id="KW-1185">Reference proteome</keyword>
<feature type="domain" description="3-hydroxyacyl-CoA dehydrogenase NAD binding" evidence="4">
    <location>
        <begin position="14"/>
        <end position="187"/>
    </location>
</feature>
<dbReference type="SUPFAM" id="SSF48179">
    <property type="entry name" value="6-phosphogluconate dehydrogenase C-terminal domain-like"/>
    <property type="match status" value="1"/>
</dbReference>
<proteinExistence type="predicted"/>
<evidence type="ECO:0000259" key="4">
    <source>
        <dbReference type="Pfam" id="PF02737"/>
    </source>
</evidence>
<dbReference type="Gene3D" id="2.120.10.30">
    <property type="entry name" value="TolB, C-terminal domain"/>
    <property type="match status" value="2"/>
</dbReference>
<dbReference type="EMBL" id="KL584716">
    <property type="protein sequence ID" value="KEQ70707.1"/>
    <property type="molecule type" value="Genomic_DNA"/>
</dbReference>
<dbReference type="STRING" id="1043004.A0A074WLQ9"/>